<dbReference type="InterPro" id="IPR051549">
    <property type="entry name" value="PEP_Utilizing_Enz"/>
</dbReference>
<feature type="domain" description="PEP-utilising enzyme mobile" evidence="2">
    <location>
        <begin position="755"/>
        <end position="826"/>
    </location>
</feature>
<proteinExistence type="predicted"/>
<accession>A0A838ABD0</accession>
<dbReference type="InterPro" id="IPR001509">
    <property type="entry name" value="Epimerase_deHydtase"/>
</dbReference>
<reference evidence="4 5" key="1">
    <citation type="submission" date="2020-07" db="EMBL/GenBank/DDBJ databases">
        <title>Genome of Haloechinothrix sp.</title>
        <authorList>
            <person name="Tang S.-K."/>
            <person name="Yang L."/>
            <person name="Zhu W.-Y."/>
        </authorList>
    </citation>
    <scope>NUCLEOTIDE SEQUENCE [LARGE SCALE GENOMIC DNA]</scope>
    <source>
        <strain evidence="4 5">YIM 98757</strain>
    </source>
</reference>
<dbReference type="PANTHER" id="PTHR43615:SF1">
    <property type="entry name" value="PPDK_N DOMAIN-CONTAINING PROTEIN"/>
    <property type="match status" value="1"/>
</dbReference>
<comment type="caution">
    <text evidence="4">The sequence shown here is derived from an EMBL/GenBank/DDBJ whole genome shotgun (WGS) entry which is preliminary data.</text>
</comment>
<dbReference type="SUPFAM" id="SSF52009">
    <property type="entry name" value="Phosphohistidine domain"/>
    <property type="match status" value="1"/>
</dbReference>
<dbReference type="RefSeq" id="WP_180893354.1">
    <property type="nucleotide sequence ID" value="NZ_JACCKD010000004.1"/>
</dbReference>
<keyword evidence="5" id="KW-1185">Reference proteome</keyword>
<dbReference type="PANTHER" id="PTHR43615">
    <property type="entry name" value="PHOSPHOENOLPYRUVATE SYNTHASE-RELATED"/>
    <property type="match status" value="1"/>
</dbReference>
<dbReference type="Gene3D" id="3.50.30.10">
    <property type="entry name" value="Phosphohistidine domain"/>
    <property type="match status" value="1"/>
</dbReference>
<dbReference type="AlphaFoldDB" id="A0A838ABD0"/>
<dbReference type="Proteomes" id="UP000582974">
    <property type="component" value="Unassembled WGS sequence"/>
</dbReference>
<dbReference type="Gene3D" id="3.40.50.720">
    <property type="entry name" value="NAD(P)-binding Rossmann-like Domain"/>
    <property type="match status" value="1"/>
</dbReference>
<evidence type="ECO:0000313" key="5">
    <source>
        <dbReference type="Proteomes" id="UP000582974"/>
    </source>
</evidence>
<feature type="domain" description="NAD-dependent epimerase/dehydratase" evidence="3">
    <location>
        <begin position="3"/>
        <end position="153"/>
    </location>
</feature>
<dbReference type="InterPro" id="IPR036291">
    <property type="entry name" value="NAD(P)-bd_dom_sf"/>
</dbReference>
<gene>
    <name evidence="4" type="ORF">H0B56_13400</name>
</gene>
<dbReference type="SUPFAM" id="SSF51735">
    <property type="entry name" value="NAD(P)-binding Rossmann-fold domains"/>
    <property type="match status" value="1"/>
</dbReference>
<feature type="region of interest" description="Disordered" evidence="1">
    <location>
        <begin position="611"/>
        <end position="631"/>
    </location>
</feature>
<evidence type="ECO:0000259" key="2">
    <source>
        <dbReference type="Pfam" id="PF00391"/>
    </source>
</evidence>
<evidence type="ECO:0000313" key="4">
    <source>
        <dbReference type="EMBL" id="MBA0126541.1"/>
    </source>
</evidence>
<dbReference type="InterPro" id="IPR036637">
    <property type="entry name" value="Phosphohistidine_dom_sf"/>
</dbReference>
<evidence type="ECO:0000256" key="1">
    <source>
        <dbReference type="SAM" id="MobiDB-lite"/>
    </source>
</evidence>
<dbReference type="GO" id="GO:0016772">
    <property type="term" value="F:transferase activity, transferring phosphorus-containing groups"/>
    <property type="evidence" value="ECO:0007669"/>
    <property type="project" value="InterPro"/>
</dbReference>
<organism evidence="4 5">
    <name type="scientific">Haloechinothrix aidingensis</name>
    <dbReference type="NCBI Taxonomy" id="2752311"/>
    <lineage>
        <taxon>Bacteria</taxon>
        <taxon>Bacillati</taxon>
        <taxon>Actinomycetota</taxon>
        <taxon>Actinomycetes</taxon>
        <taxon>Pseudonocardiales</taxon>
        <taxon>Pseudonocardiaceae</taxon>
        <taxon>Haloechinothrix</taxon>
    </lineage>
</organism>
<evidence type="ECO:0000259" key="3">
    <source>
        <dbReference type="Pfam" id="PF01370"/>
    </source>
</evidence>
<dbReference type="InterPro" id="IPR008279">
    <property type="entry name" value="PEP-util_enz_mobile_dom"/>
</dbReference>
<dbReference type="Pfam" id="PF00391">
    <property type="entry name" value="PEP-utilizers"/>
    <property type="match status" value="1"/>
</dbReference>
<dbReference type="EMBL" id="JACCKD010000004">
    <property type="protein sequence ID" value="MBA0126541.1"/>
    <property type="molecule type" value="Genomic_DNA"/>
</dbReference>
<name>A0A838ABD0_9PSEU</name>
<dbReference type="Pfam" id="PF01370">
    <property type="entry name" value="Epimerase"/>
    <property type="match status" value="1"/>
</dbReference>
<protein>
    <submittedName>
        <fullName evidence="4">NAD(P)H-binding protein</fullName>
    </submittedName>
</protein>
<sequence length="851" mass="90391">MRVLVTGVTEQSGWAVARRLLAAGHEVVGLASRPHRYVDPRVELVVGDPGDERVCARAVTGCAAVVHLHWVQPRRGDTGHENVRAAGRIARAARDAGARIVLPSTSELGHDSTGTAGRRRSSEARLRAMAEQAVLASGATSVIVRAAPLAGRRADAASCTTLASLLRAPEGESWQLLHNDDYERFLTVAATSAARGIVALACRGTIDPPTARRILREHGAPTSARRVPGIPCPPSLDTAALSEEWEFHCGWSAAEVVEDLARGLVGRTPRRDGAVPLRGRIPLPSHVIPARVPASDEHPLEVAAPDGLEGEFDDRIDSRFPVYTATNTSEALPGPMTPATIDLHVGAIRLANEQMGRMLAFDGLAMEQWNSRVISVFGHHVYINVSVGVLTAENMPGWDEDSIRSDVYGNVPTDVELLPHGRPPMPEGLAGVKATATVMGRVIATARRYRASAEHVYAAAHREALGSEAILALTDEQLETRARLWRDRLGHAWAAAAIGVMMTGAAKAIHERKHPGEEPAIDVRELASARTMLGVERLAEYFRADAKLCALGKAGDVTGVRAASPGFAAALDAELDTVGHRGPGECELANPVFADRPEMLVTAAANAASLPVADRSERPRGRSSRTARMTAGATIARERARDAVVRVNHCLRLVLRERGRRLAAAGVLREMEDIFYLSMEEAFHPPSDAAERAARRRGERERLRELSMPDVITGRWEPTRDSARLAAQEQLSGLGVCGGVVEGPVKLVASVDDEIEPGDVLVASVTDTGHTAMFGYAAAVVTDLGGAASHAAIVAREFGIPCVVDTKCASGALTDGQAVRVDGSAGTVTVVGRDDAVGTDSGEVATEGRAR</sequence>